<dbReference type="Gene3D" id="2.70.98.70">
    <property type="match status" value="1"/>
</dbReference>
<dbReference type="SUPFAM" id="SSF48230">
    <property type="entry name" value="Chondroitin AC/alginate lyase"/>
    <property type="match status" value="1"/>
</dbReference>
<gene>
    <name evidence="6" type="ORF">ACFSKW_33015</name>
</gene>
<name>A0ABW4T554_9ACTN</name>
<evidence type="ECO:0000256" key="3">
    <source>
        <dbReference type="ARBA" id="ARBA00022764"/>
    </source>
</evidence>
<organism evidence="6 7">
    <name type="scientific">Nonomuraea mangrovi</name>
    <dbReference type="NCBI Taxonomy" id="2316207"/>
    <lineage>
        <taxon>Bacteria</taxon>
        <taxon>Bacillati</taxon>
        <taxon>Actinomycetota</taxon>
        <taxon>Actinomycetes</taxon>
        <taxon>Streptosporangiales</taxon>
        <taxon>Streptosporangiaceae</taxon>
        <taxon>Nonomuraea</taxon>
    </lineage>
</organism>
<comment type="caution">
    <text evidence="6">The sequence shown here is derived from an EMBL/GenBank/DDBJ whole genome shotgun (WGS) entry which is preliminary data.</text>
</comment>
<dbReference type="InterPro" id="IPR008929">
    <property type="entry name" value="Chondroitin_lyas"/>
</dbReference>
<dbReference type="Pfam" id="PF07940">
    <property type="entry name" value="Hepar_II_III_C"/>
    <property type="match status" value="1"/>
</dbReference>
<evidence type="ECO:0000256" key="4">
    <source>
        <dbReference type="ARBA" id="ARBA00023239"/>
    </source>
</evidence>
<dbReference type="EMBL" id="JBHUFV010000050">
    <property type="protein sequence ID" value="MFD1936304.1"/>
    <property type="molecule type" value="Genomic_DNA"/>
</dbReference>
<sequence>MSAAYTPRWPAILRRVETRPWAATILAAIRADFTRWTRELVIPGPERPSAWSHHYFCDGDGAPLVFDAATPARHACSLCGRVYLGEPWDGAWRTTMHNAAAVQAQRAALLVRLSDGQEPRAELERIAAVYARDYLAYEPHGVNAGTGRVLPQSLDEAVWAVGMLRALRWAGDALSPATCLAVDAMARAIVELLRPQVGMIHNIHCWLLAALAECAARLGNDELMAWCRDSPFGAETQVIEGFRPEGLWYEVNAHYHYYAVAALLSYREAAGPAGLSARAALRLSRAIAAPPSLAYADTCLPAYGDGWADCHVGDFASQAEAACAVVPEAPVDLAPYYERPRPGPVRPWFGNPATLPGCAEIQGRSSVAALVFGPDDVPAGSGDRASFVWPCTGIGLLRSASVRLAMRFGPDGGWHDHRDKLNVDVETATGWSSLDLGTSGYGSDFTAWMRSPHAHNLVIVDGARQPAHTGRLLESSARHLVAESAWEGTVLRRSVEVTDGGWTDEFTVTLAAPGRIEWVFHGDGRFAAAERAGAPAPDETALRDVRFTTTERAGAPAPDETALCDVRTLLVPPDRVLRGAWDVDGAPRLALAVPEGFEAYTATATGNPNGRPLGVILLRGHGDHARFHATFELSSERPRRDSRREHPR</sequence>
<evidence type="ECO:0000259" key="5">
    <source>
        <dbReference type="Pfam" id="PF07940"/>
    </source>
</evidence>
<evidence type="ECO:0000313" key="7">
    <source>
        <dbReference type="Proteomes" id="UP001597368"/>
    </source>
</evidence>
<evidence type="ECO:0000313" key="6">
    <source>
        <dbReference type="EMBL" id="MFD1936304.1"/>
    </source>
</evidence>
<reference evidence="7" key="1">
    <citation type="journal article" date="2019" name="Int. J. Syst. Evol. Microbiol.">
        <title>The Global Catalogue of Microorganisms (GCM) 10K type strain sequencing project: providing services to taxonomists for standard genome sequencing and annotation.</title>
        <authorList>
            <consortium name="The Broad Institute Genomics Platform"/>
            <consortium name="The Broad Institute Genome Sequencing Center for Infectious Disease"/>
            <person name="Wu L."/>
            <person name="Ma J."/>
        </authorList>
    </citation>
    <scope>NUCLEOTIDE SEQUENCE [LARGE SCALE GENOMIC DNA]</scope>
    <source>
        <strain evidence="7">ICMP 6774ER</strain>
    </source>
</reference>
<evidence type="ECO:0000256" key="1">
    <source>
        <dbReference type="ARBA" id="ARBA00004418"/>
    </source>
</evidence>
<evidence type="ECO:0000256" key="2">
    <source>
        <dbReference type="ARBA" id="ARBA00022729"/>
    </source>
</evidence>
<keyword evidence="4" id="KW-0456">Lyase</keyword>
<keyword evidence="3" id="KW-0574">Periplasm</keyword>
<dbReference type="Proteomes" id="UP001597368">
    <property type="component" value="Unassembled WGS sequence"/>
</dbReference>
<feature type="domain" description="Heparinase II/III-like C-terminal" evidence="5">
    <location>
        <begin position="384"/>
        <end position="507"/>
    </location>
</feature>
<dbReference type="InterPro" id="IPR012480">
    <property type="entry name" value="Hepar_II_III_C"/>
</dbReference>
<comment type="subcellular location">
    <subcellularLocation>
        <location evidence="1">Periplasm</location>
    </subcellularLocation>
</comment>
<dbReference type="PANTHER" id="PTHR39210:SF1">
    <property type="entry name" value="HEPARIN-SULFATE LYASE"/>
    <property type="match status" value="1"/>
</dbReference>
<dbReference type="RefSeq" id="WP_379576462.1">
    <property type="nucleotide sequence ID" value="NZ_JBHUFV010000050.1"/>
</dbReference>
<protein>
    <submittedName>
        <fullName evidence="6">Heparinase II/III family protein</fullName>
    </submittedName>
</protein>
<accession>A0ABW4T554</accession>
<keyword evidence="2" id="KW-0732">Signal</keyword>
<dbReference type="Gene3D" id="1.50.10.100">
    <property type="entry name" value="Chondroitin AC/alginate lyase"/>
    <property type="match status" value="1"/>
</dbReference>
<dbReference type="PANTHER" id="PTHR39210">
    <property type="entry name" value="HEPARIN-SULFATE LYASE"/>
    <property type="match status" value="1"/>
</dbReference>
<keyword evidence="7" id="KW-1185">Reference proteome</keyword>
<proteinExistence type="predicted"/>